<name>A0A918XVW0_9PROT</name>
<organism evidence="2 3">
    <name type="scientific">Thalassobaculum fulvum</name>
    <dbReference type="NCBI Taxonomy" id="1633335"/>
    <lineage>
        <taxon>Bacteria</taxon>
        <taxon>Pseudomonadati</taxon>
        <taxon>Pseudomonadota</taxon>
        <taxon>Alphaproteobacteria</taxon>
        <taxon>Rhodospirillales</taxon>
        <taxon>Thalassobaculaceae</taxon>
        <taxon>Thalassobaculum</taxon>
    </lineage>
</organism>
<evidence type="ECO:0000256" key="1">
    <source>
        <dbReference type="SAM" id="SignalP"/>
    </source>
</evidence>
<feature type="signal peptide" evidence="1">
    <location>
        <begin position="1"/>
        <end position="33"/>
    </location>
</feature>
<dbReference type="InterPro" id="IPR008309">
    <property type="entry name" value="YdbL"/>
</dbReference>
<proteinExistence type="predicted"/>
<sequence length="121" mass="12818">MRRGSKVLGRRSLMTLLAGLATAAALGPRPALALDLDAAKAQGWIGERRDGYVGLVDAGAPAEARALVDQVNAERRAAYESVARQNGVPREQVEVLAGQKLIARAAPGTFVMDAAGRWIRK</sequence>
<evidence type="ECO:0008006" key="4">
    <source>
        <dbReference type="Google" id="ProtNLM"/>
    </source>
</evidence>
<accession>A0A918XVW0</accession>
<protein>
    <recommendedName>
        <fullName evidence="4">DUF1318 domain-containing protein</fullName>
    </recommendedName>
</protein>
<evidence type="ECO:0000313" key="2">
    <source>
        <dbReference type="EMBL" id="GHD59603.1"/>
    </source>
</evidence>
<keyword evidence="3" id="KW-1185">Reference proteome</keyword>
<dbReference type="Pfam" id="PF07027">
    <property type="entry name" value="DUF1318"/>
    <property type="match status" value="1"/>
</dbReference>
<reference evidence="2" key="1">
    <citation type="journal article" date="2014" name="Int. J. Syst. Evol. Microbiol.">
        <title>Complete genome sequence of Corynebacterium casei LMG S-19264T (=DSM 44701T), isolated from a smear-ripened cheese.</title>
        <authorList>
            <consortium name="US DOE Joint Genome Institute (JGI-PGF)"/>
            <person name="Walter F."/>
            <person name="Albersmeier A."/>
            <person name="Kalinowski J."/>
            <person name="Ruckert C."/>
        </authorList>
    </citation>
    <scope>NUCLEOTIDE SEQUENCE</scope>
    <source>
        <strain evidence="2">KCTC 42651</strain>
    </source>
</reference>
<reference evidence="2" key="2">
    <citation type="submission" date="2020-09" db="EMBL/GenBank/DDBJ databases">
        <authorList>
            <person name="Sun Q."/>
            <person name="Kim S."/>
        </authorList>
    </citation>
    <scope>NUCLEOTIDE SEQUENCE</scope>
    <source>
        <strain evidence="2">KCTC 42651</strain>
    </source>
</reference>
<dbReference type="InterPro" id="IPR006311">
    <property type="entry name" value="TAT_signal"/>
</dbReference>
<gene>
    <name evidence="2" type="ORF">GCM10017083_44090</name>
</gene>
<keyword evidence="1" id="KW-0732">Signal</keyword>
<evidence type="ECO:0000313" key="3">
    <source>
        <dbReference type="Proteomes" id="UP000630353"/>
    </source>
</evidence>
<dbReference type="EMBL" id="BMZS01000011">
    <property type="protein sequence ID" value="GHD59603.1"/>
    <property type="molecule type" value="Genomic_DNA"/>
</dbReference>
<dbReference type="PROSITE" id="PS51318">
    <property type="entry name" value="TAT"/>
    <property type="match status" value="1"/>
</dbReference>
<feature type="chain" id="PRO_5037158214" description="DUF1318 domain-containing protein" evidence="1">
    <location>
        <begin position="34"/>
        <end position="121"/>
    </location>
</feature>
<dbReference type="Proteomes" id="UP000630353">
    <property type="component" value="Unassembled WGS sequence"/>
</dbReference>
<dbReference type="AlphaFoldDB" id="A0A918XVW0"/>
<dbReference type="RefSeq" id="WP_229837435.1">
    <property type="nucleotide sequence ID" value="NZ_BMZS01000011.1"/>
</dbReference>
<dbReference type="PIRSF" id="PIRSF025560">
    <property type="entry name" value="UCP025560"/>
    <property type="match status" value="1"/>
</dbReference>
<comment type="caution">
    <text evidence="2">The sequence shown here is derived from an EMBL/GenBank/DDBJ whole genome shotgun (WGS) entry which is preliminary data.</text>
</comment>